<evidence type="ECO:0008006" key="5">
    <source>
        <dbReference type="Google" id="ProtNLM"/>
    </source>
</evidence>
<organism evidence="3 4">
    <name type="scientific">Candidatus Curtissbacteria bacterium RIFCSPHIGHO2_12_41_11</name>
    <dbReference type="NCBI Taxonomy" id="1797718"/>
    <lineage>
        <taxon>Bacteria</taxon>
        <taxon>Candidatus Curtissiibacteriota</taxon>
    </lineage>
</organism>
<evidence type="ECO:0000256" key="2">
    <source>
        <dbReference type="SAM" id="SignalP"/>
    </source>
</evidence>
<evidence type="ECO:0000313" key="4">
    <source>
        <dbReference type="Proteomes" id="UP000178393"/>
    </source>
</evidence>
<dbReference type="Proteomes" id="UP000178393">
    <property type="component" value="Unassembled WGS sequence"/>
</dbReference>
<comment type="caution">
    <text evidence="3">The sequence shown here is derived from an EMBL/GenBank/DDBJ whole genome shotgun (WGS) entry which is preliminary data.</text>
</comment>
<feature type="signal peptide" evidence="2">
    <location>
        <begin position="1"/>
        <end position="24"/>
    </location>
</feature>
<accession>A0A1F5H4J9</accession>
<reference evidence="3 4" key="1">
    <citation type="journal article" date="2016" name="Nat. Commun.">
        <title>Thousands of microbial genomes shed light on interconnected biogeochemical processes in an aquifer system.</title>
        <authorList>
            <person name="Anantharaman K."/>
            <person name="Brown C.T."/>
            <person name="Hug L.A."/>
            <person name="Sharon I."/>
            <person name="Castelle C.J."/>
            <person name="Probst A.J."/>
            <person name="Thomas B.C."/>
            <person name="Singh A."/>
            <person name="Wilkins M.J."/>
            <person name="Karaoz U."/>
            <person name="Brodie E.L."/>
            <person name="Williams K.H."/>
            <person name="Hubbard S.S."/>
            <person name="Banfield J.F."/>
        </authorList>
    </citation>
    <scope>NUCLEOTIDE SEQUENCE [LARGE SCALE GENOMIC DNA]</scope>
</reference>
<feature type="coiled-coil region" evidence="1">
    <location>
        <begin position="31"/>
        <end position="76"/>
    </location>
</feature>
<name>A0A1F5H4J9_9BACT</name>
<evidence type="ECO:0000313" key="3">
    <source>
        <dbReference type="EMBL" id="OGD98999.1"/>
    </source>
</evidence>
<feature type="chain" id="PRO_5009518752" description="DUF5667 domain-containing protein" evidence="2">
    <location>
        <begin position="25"/>
        <end position="208"/>
    </location>
</feature>
<dbReference type="EMBL" id="MFBH01000037">
    <property type="protein sequence ID" value="OGD98999.1"/>
    <property type="molecule type" value="Genomic_DNA"/>
</dbReference>
<gene>
    <name evidence="3" type="ORF">A2W45_02250</name>
</gene>
<evidence type="ECO:0000256" key="1">
    <source>
        <dbReference type="SAM" id="Coils"/>
    </source>
</evidence>
<dbReference type="AlphaFoldDB" id="A0A1F5H4J9"/>
<keyword evidence="2" id="KW-0732">Signal</keyword>
<keyword evidence="1" id="KW-0175">Coiled coil</keyword>
<sequence>MRRVILILFSSLVLVLASTSVIFAQTPNTNFNRFEDRLRELREDRQRKLESLQEKQQELKGKRQDLKEKIATKQAELRQKVIARIKSVFTRILKRYNAALARLDKIADRIATRIDKLNARGVDTSAAQARLTEAEGLGTAAAQAIIDAQAQVSAIDENSATVKDAVHTATTAIKSAKRALFDYHKGLVAAIRELKAAAALKEGTRSAE</sequence>
<proteinExistence type="predicted"/>
<protein>
    <recommendedName>
        <fullName evidence="5">DUF5667 domain-containing protein</fullName>
    </recommendedName>
</protein>